<dbReference type="AlphaFoldDB" id="A0A2A5QP81"/>
<keyword evidence="3" id="KW-1185">Reference proteome</keyword>
<proteinExistence type="predicted"/>
<dbReference type="OrthoDB" id="205455at2157"/>
<evidence type="ECO:0000256" key="1">
    <source>
        <dbReference type="SAM" id="MobiDB-lite"/>
    </source>
</evidence>
<evidence type="ECO:0000313" key="2">
    <source>
        <dbReference type="EMBL" id="PCR88661.1"/>
    </source>
</evidence>
<accession>A0A2A5QP81</accession>
<feature type="region of interest" description="Disordered" evidence="1">
    <location>
        <begin position="1"/>
        <end position="55"/>
    </location>
</feature>
<evidence type="ECO:0000313" key="3">
    <source>
        <dbReference type="Proteomes" id="UP000219689"/>
    </source>
</evidence>
<comment type="caution">
    <text evidence="2">The sequence shown here is derived from an EMBL/GenBank/DDBJ whole genome shotgun (WGS) entry which is preliminary data.</text>
</comment>
<dbReference type="EMBL" id="NXNI01000003">
    <property type="protein sequence ID" value="PCR88661.1"/>
    <property type="molecule type" value="Genomic_DNA"/>
</dbReference>
<feature type="compositionally biased region" description="Acidic residues" evidence="1">
    <location>
        <begin position="169"/>
        <end position="181"/>
    </location>
</feature>
<reference evidence="2 3" key="1">
    <citation type="submission" date="2017-09" db="EMBL/GenBank/DDBJ databases">
        <title>Genome sequences of Natrinema ejinorence JCM 13890T.</title>
        <authorList>
            <person name="Roh S.W."/>
            <person name="Kim Y.B."/>
            <person name="Kim J.Y."/>
        </authorList>
    </citation>
    <scope>NUCLEOTIDE SEQUENCE [LARGE SCALE GENOMIC DNA]</scope>
    <source>
        <strain evidence="2 3">JCM 13890</strain>
    </source>
</reference>
<gene>
    <name evidence="2" type="ORF">CP557_21770</name>
</gene>
<organism evidence="2 3">
    <name type="scientific">Natrinema ejinorense</name>
    <dbReference type="NCBI Taxonomy" id="373386"/>
    <lineage>
        <taxon>Archaea</taxon>
        <taxon>Methanobacteriati</taxon>
        <taxon>Methanobacteriota</taxon>
        <taxon>Stenosarchaea group</taxon>
        <taxon>Halobacteria</taxon>
        <taxon>Halobacteriales</taxon>
        <taxon>Natrialbaceae</taxon>
        <taxon>Natrinema</taxon>
    </lineage>
</organism>
<dbReference type="Proteomes" id="UP000219689">
    <property type="component" value="Unassembled WGS sequence"/>
</dbReference>
<protein>
    <submittedName>
        <fullName evidence="2">Uncharacterized protein</fullName>
    </submittedName>
</protein>
<feature type="compositionally biased region" description="Polar residues" evidence="1">
    <location>
        <begin position="1"/>
        <end position="27"/>
    </location>
</feature>
<sequence>MTTQHTTRPMATRNPTPTDSTDDQLTLSAYDHTAAFPDPGTSDTEGCRPDELDDDDDVDTRLVKLTGDDGWTDDELATFYERGYFPLEIAIDLGLERSAVADRLRRAGHLQPHDDYRALAELYDERGYSTTEIAETACDGQVSSETVAERLHRFGLHQESAQDKLAAMDPDELDLSTETDDREERRVRA</sequence>
<name>A0A2A5QP81_9EURY</name>
<feature type="region of interest" description="Disordered" evidence="1">
    <location>
        <begin position="159"/>
        <end position="189"/>
    </location>
</feature>